<organism evidence="2 3">
    <name type="scientific">Diversispora epigaea</name>
    <dbReference type="NCBI Taxonomy" id="1348612"/>
    <lineage>
        <taxon>Eukaryota</taxon>
        <taxon>Fungi</taxon>
        <taxon>Fungi incertae sedis</taxon>
        <taxon>Mucoromycota</taxon>
        <taxon>Glomeromycotina</taxon>
        <taxon>Glomeromycetes</taxon>
        <taxon>Diversisporales</taxon>
        <taxon>Diversisporaceae</taxon>
        <taxon>Diversispora</taxon>
    </lineage>
</organism>
<dbReference type="EMBL" id="PQFF01000015">
    <property type="protein sequence ID" value="RHZ89228.1"/>
    <property type="molecule type" value="Genomic_DNA"/>
</dbReference>
<proteinExistence type="predicted"/>
<protein>
    <submittedName>
        <fullName evidence="2">Uncharacterized protein</fullName>
    </submittedName>
</protein>
<gene>
    <name evidence="2" type="ORF">Glove_17g14</name>
</gene>
<evidence type="ECO:0000256" key="1">
    <source>
        <dbReference type="SAM" id="MobiDB-lite"/>
    </source>
</evidence>
<reference evidence="2 3" key="1">
    <citation type="submission" date="2018-08" db="EMBL/GenBank/DDBJ databases">
        <title>Genome and evolution of the arbuscular mycorrhizal fungus Diversispora epigaea (formerly Glomus versiforme) and its bacterial endosymbionts.</title>
        <authorList>
            <person name="Sun X."/>
            <person name="Fei Z."/>
            <person name="Harrison M."/>
        </authorList>
    </citation>
    <scope>NUCLEOTIDE SEQUENCE [LARGE SCALE GENOMIC DNA]</scope>
    <source>
        <strain evidence="2 3">IT104</strain>
    </source>
</reference>
<evidence type="ECO:0000313" key="3">
    <source>
        <dbReference type="Proteomes" id="UP000266861"/>
    </source>
</evidence>
<comment type="caution">
    <text evidence="2">The sequence shown here is derived from an EMBL/GenBank/DDBJ whole genome shotgun (WGS) entry which is preliminary data.</text>
</comment>
<keyword evidence="3" id="KW-1185">Reference proteome</keyword>
<name>A0A397JQT7_9GLOM</name>
<dbReference type="Proteomes" id="UP000266861">
    <property type="component" value="Unassembled WGS sequence"/>
</dbReference>
<sequence>MRIKKQKHPSDMSQKQSSKRQKRFSTEEEKIILEQLDNFNSVPPEEELNKIIVTLNELPNKSDIWDKNRIKTFGEIDSKLLKKRIKHNFFKFMFKFDYNKS</sequence>
<accession>A0A397JQT7</accession>
<evidence type="ECO:0000313" key="2">
    <source>
        <dbReference type="EMBL" id="RHZ89228.1"/>
    </source>
</evidence>
<dbReference type="AlphaFoldDB" id="A0A397JQT7"/>
<feature type="region of interest" description="Disordered" evidence="1">
    <location>
        <begin position="1"/>
        <end position="26"/>
    </location>
</feature>